<evidence type="ECO:0000313" key="1">
    <source>
        <dbReference type="EMBL" id="KRH95042.1"/>
    </source>
</evidence>
<proteinExistence type="predicted"/>
<evidence type="ECO:0000313" key="2">
    <source>
        <dbReference type="Proteomes" id="UP000051530"/>
    </source>
</evidence>
<comment type="caution">
    <text evidence="1">The sequence shown here is derived from an EMBL/GenBank/DDBJ whole genome shotgun (WGS) entry which is preliminary data.</text>
</comment>
<keyword evidence="2" id="KW-1185">Reference proteome</keyword>
<sequence>MTLVSFLEYQIKIHKQRIFCEFSWKHDFQELQILENYSFYFRKPDKNTK</sequence>
<accession>A0A0R0M0I2</accession>
<protein>
    <submittedName>
        <fullName evidence="1">Uncharacterized protein</fullName>
    </submittedName>
</protein>
<reference evidence="1 2" key="1">
    <citation type="submission" date="2015-07" db="EMBL/GenBank/DDBJ databases">
        <title>The genome of Pseudoloma neurophilia, a relevant intracellular parasite of the zebrafish.</title>
        <authorList>
            <person name="Ndikumana S."/>
            <person name="Pelin A."/>
            <person name="Sanders J."/>
            <person name="Corradi N."/>
        </authorList>
    </citation>
    <scope>NUCLEOTIDE SEQUENCE [LARGE SCALE GENOMIC DNA]</scope>
    <source>
        <strain evidence="1 2">MK1</strain>
    </source>
</reference>
<organism evidence="1 2">
    <name type="scientific">Pseudoloma neurophilia</name>
    <dbReference type="NCBI Taxonomy" id="146866"/>
    <lineage>
        <taxon>Eukaryota</taxon>
        <taxon>Fungi</taxon>
        <taxon>Fungi incertae sedis</taxon>
        <taxon>Microsporidia</taxon>
        <taxon>Pseudoloma</taxon>
    </lineage>
</organism>
<dbReference type="Proteomes" id="UP000051530">
    <property type="component" value="Unassembled WGS sequence"/>
</dbReference>
<dbReference type="EMBL" id="LGUB01000009">
    <property type="protein sequence ID" value="KRH95042.1"/>
    <property type="molecule type" value="Genomic_DNA"/>
</dbReference>
<gene>
    <name evidence="1" type="ORF">M153_5000035361</name>
</gene>
<name>A0A0R0M0I2_9MICR</name>
<dbReference type="AlphaFoldDB" id="A0A0R0M0I2"/>
<dbReference type="VEuPathDB" id="MicrosporidiaDB:M153_5000035361"/>